<evidence type="ECO:0000256" key="1">
    <source>
        <dbReference type="SAM" id="Phobius"/>
    </source>
</evidence>
<feature type="transmembrane region" description="Helical" evidence="1">
    <location>
        <begin position="220"/>
        <end position="241"/>
    </location>
</feature>
<reference evidence="4" key="1">
    <citation type="submission" date="2021-04" db="EMBL/GenBank/DDBJ databases">
        <title>A novel Synergistetes isolate from a pyrite-forming mixed culture.</title>
        <authorList>
            <person name="Bunk B."/>
            <person name="Sproer C."/>
            <person name="Spring S."/>
            <person name="Pester M."/>
        </authorList>
    </citation>
    <scope>NUCLEOTIDE SEQUENCE [LARGE SCALE GENOMIC DNA]</scope>
    <source>
        <strain evidence="4">J.5.4.2-T.3.5.2</strain>
    </source>
</reference>
<keyword evidence="1" id="KW-0812">Transmembrane</keyword>
<dbReference type="InterPro" id="IPR000620">
    <property type="entry name" value="EamA_dom"/>
</dbReference>
<feature type="transmembrane region" description="Helical" evidence="1">
    <location>
        <begin position="68"/>
        <end position="91"/>
    </location>
</feature>
<feature type="transmembrane region" description="Helical" evidence="1">
    <location>
        <begin position="156"/>
        <end position="179"/>
    </location>
</feature>
<feature type="transmembrane region" description="Helical" evidence="1">
    <location>
        <begin position="38"/>
        <end position="56"/>
    </location>
</feature>
<dbReference type="PANTHER" id="PTHR22911:SF137">
    <property type="entry name" value="SOLUTE CARRIER FAMILY 35 MEMBER G2-RELATED"/>
    <property type="match status" value="1"/>
</dbReference>
<feature type="transmembrane region" description="Helical" evidence="1">
    <location>
        <begin position="126"/>
        <end position="144"/>
    </location>
</feature>
<feature type="domain" description="EamA" evidence="2">
    <location>
        <begin position="7"/>
        <end position="143"/>
    </location>
</feature>
<feature type="transmembrane region" description="Helical" evidence="1">
    <location>
        <begin position="6"/>
        <end position="26"/>
    </location>
</feature>
<feature type="transmembrane region" description="Helical" evidence="1">
    <location>
        <begin position="98"/>
        <end position="120"/>
    </location>
</feature>
<keyword evidence="1" id="KW-1133">Transmembrane helix</keyword>
<dbReference type="Proteomes" id="UP000671879">
    <property type="component" value="Chromosome"/>
</dbReference>
<evidence type="ECO:0000259" key="2">
    <source>
        <dbReference type="Pfam" id="PF00892"/>
    </source>
</evidence>
<feature type="transmembrane region" description="Helical" evidence="1">
    <location>
        <begin position="191"/>
        <end position="208"/>
    </location>
</feature>
<feature type="transmembrane region" description="Helical" evidence="1">
    <location>
        <begin position="247"/>
        <end position="272"/>
    </location>
</feature>
<protein>
    <submittedName>
        <fullName evidence="3">DMT family transporter</fullName>
    </submittedName>
</protein>
<dbReference type="Gene3D" id="1.10.3730.20">
    <property type="match status" value="1"/>
</dbReference>
<dbReference type="EMBL" id="CP072943">
    <property type="protein sequence ID" value="QTX32061.1"/>
    <property type="molecule type" value="Genomic_DNA"/>
</dbReference>
<accession>A0A9Q7AQ38</accession>
<keyword evidence="4" id="KW-1185">Reference proteome</keyword>
<keyword evidence="1" id="KW-0472">Membrane</keyword>
<dbReference type="AlphaFoldDB" id="A0A9Q7AQ38"/>
<dbReference type="InterPro" id="IPR037185">
    <property type="entry name" value="EmrE-like"/>
</dbReference>
<evidence type="ECO:0000313" key="3">
    <source>
        <dbReference type="EMBL" id="QTX32061.1"/>
    </source>
</evidence>
<evidence type="ECO:0000313" key="4">
    <source>
        <dbReference type="Proteomes" id="UP000671879"/>
    </source>
</evidence>
<gene>
    <name evidence="3" type="ORF">KAR29_12215</name>
</gene>
<dbReference type="PANTHER" id="PTHR22911">
    <property type="entry name" value="ACYL-MALONYL CONDENSING ENZYME-RELATED"/>
    <property type="match status" value="1"/>
</dbReference>
<feature type="domain" description="EamA" evidence="2">
    <location>
        <begin position="158"/>
        <end position="295"/>
    </location>
</feature>
<dbReference type="GO" id="GO:0016020">
    <property type="term" value="C:membrane"/>
    <property type="evidence" value="ECO:0007669"/>
    <property type="project" value="InterPro"/>
</dbReference>
<name>A0A9Q7AQ38_9BACT</name>
<organism evidence="3 4">
    <name type="scientific">Aminithiophilus ramosus</name>
    <dbReference type="NCBI Taxonomy" id="3029084"/>
    <lineage>
        <taxon>Bacteria</taxon>
        <taxon>Thermotogati</taxon>
        <taxon>Synergistota</taxon>
        <taxon>Synergistia</taxon>
        <taxon>Synergistales</taxon>
        <taxon>Aminithiophilaceae</taxon>
        <taxon>Aminithiophilus</taxon>
    </lineage>
</organism>
<dbReference type="Pfam" id="PF00892">
    <property type="entry name" value="EamA"/>
    <property type="match status" value="2"/>
</dbReference>
<sequence length="296" mass="31509">MTLSFAWGVLLALAAAAIWALAPVLYRRSLDHVSSLELGALRTIGSVAGAALFLAWREGLPAFSPPPLPLLAAIVVSSTVWLVVGDFLYFLALPRLGVSIGVPFTSAYPLLAVPASWIFLGEPFRPIVFLATLLIVAGLVLLTLRLDEEKGDGKSLTAGLLFAFGTICCWSFGIITNRLLMGHIAVAGLEWWRALSVLAGSWIVYALGERDKRPLGRIGGRLLFEILLSGLLGLTVGNLFFTYSMNHVSVDVATCIASLRPFLAALFAVVVLGESFSLRKGAAIALVVSGALLLSF</sequence>
<dbReference type="RefSeq" id="WP_274373268.1">
    <property type="nucleotide sequence ID" value="NZ_CP072943.1"/>
</dbReference>
<proteinExistence type="predicted"/>
<dbReference type="KEGG" id="aram:KAR29_12215"/>
<dbReference type="SUPFAM" id="SSF103481">
    <property type="entry name" value="Multidrug resistance efflux transporter EmrE"/>
    <property type="match status" value="2"/>
</dbReference>